<keyword evidence="11 14" id="KW-0670">Pyruvate</keyword>
<comment type="pathway">
    <text evidence="1">Carbohydrate degradation; glycolysis; pyruvate from D-glyceraldehyde 3-phosphate: step 5/5.</text>
</comment>
<feature type="domain" description="Pyruvate kinase barrel" evidence="13">
    <location>
        <begin position="143"/>
        <end position="220"/>
    </location>
</feature>
<evidence type="ECO:0000256" key="3">
    <source>
        <dbReference type="ARBA" id="ARBA00012142"/>
    </source>
</evidence>
<dbReference type="InterPro" id="IPR011037">
    <property type="entry name" value="Pyrv_Knase-like_insert_dom_sf"/>
</dbReference>
<evidence type="ECO:0000313" key="14">
    <source>
        <dbReference type="EMBL" id="RDE50135.1"/>
    </source>
</evidence>
<accession>A0A369XL48</accession>
<gene>
    <name evidence="14" type="ORF">DVS81_12780</name>
</gene>
<dbReference type="InterPro" id="IPR015813">
    <property type="entry name" value="Pyrv/PenolPyrv_kinase-like_dom"/>
</dbReference>
<dbReference type="NCBIfam" id="NF011314">
    <property type="entry name" value="PRK14725.1"/>
    <property type="match status" value="1"/>
</dbReference>
<comment type="caution">
    <text evidence="14">The sequence shown here is derived from an EMBL/GenBank/DDBJ whole genome shotgun (WGS) entry which is preliminary data.</text>
</comment>
<dbReference type="GO" id="GO:0004743">
    <property type="term" value="F:pyruvate kinase activity"/>
    <property type="evidence" value="ECO:0007669"/>
    <property type="project" value="UniProtKB-EC"/>
</dbReference>
<keyword evidence="4" id="KW-0808">Transferase</keyword>
<keyword evidence="6" id="KW-0547">Nucleotide-binding</keyword>
<evidence type="ECO:0000313" key="15">
    <source>
        <dbReference type="Proteomes" id="UP000253831"/>
    </source>
</evidence>
<dbReference type="Gene3D" id="2.40.33.10">
    <property type="entry name" value="PK beta-barrel domain-like"/>
    <property type="match status" value="2"/>
</dbReference>
<dbReference type="InterPro" id="IPR001697">
    <property type="entry name" value="Pyr_Knase"/>
</dbReference>
<evidence type="ECO:0000259" key="13">
    <source>
        <dbReference type="Pfam" id="PF00224"/>
    </source>
</evidence>
<sequence>MASEQEKTGDVSSRDILVRRVALAIERLREDAMAIEDELDASLRIVSPGFRASARNLAHYLAVRRVDIRILQRELGRLGLSSLGRTEAHVMASLDSVADVLRRLGRNPVPDRVKVAPRILFQEGDQVLARHAKEILGPLPDDRKTRIMVTMPSEAAADPSFISNLLAQGMDIMRINCAHDSAEVWGGMVEQLRRAEKALGRSCNVCCDLAGPKLRTGPVEPTEGVVKWRPQRNAFGQTIGPALVRFVKEASEASSEGDGVPLRGDLLGKVREGDYIELQDARGRARRLEVIGVSADACLCQGVRTAYVSEGTHLKLRRKTKRIGKARVGVLPPMPQAVLLKPGDMLDVVKGEVLGRNAVFDDAGNLVERARIACSLDEAFVSVREGERIFFDDGKIAGKIGKVLPDRFAVAITHAAGGVAKLRAEKGINLPDTEIDMPALGAVDREDLAFVARHADMVALSFVQRPQDIEDLIGALDRLDASHLGIVLKIETKKAFSRLPSLLLAVMRHQSAAVMVARGDLGVEVGFERLSEVQEEILWICEAAHIPVIWATQILESLAKGGTPSRAEVTDAAMGVRAECVMLNKGPYIMQTLHFLRGVLMRMETHHEKKMTMLRRLSISDIASSADVVRLERPESCQG</sequence>
<comment type="similarity">
    <text evidence="2">Belongs to the pyruvate kinase family.</text>
</comment>
<evidence type="ECO:0000256" key="1">
    <source>
        <dbReference type="ARBA" id="ARBA00004997"/>
    </source>
</evidence>
<dbReference type="Gene3D" id="3.20.20.60">
    <property type="entry name" value="Phosphoenolpyruvate-binding domains"/>
    <property type="match status" value="2"/>
</dbReference>
<keyword evidence="10" id="KW-0324">Glycolysis</keyword>
<feature type="coiled-coil region" evidence="12">
    <location>
        <begin position="18"/>
        <end position="45"/>
    </location>
</feature>
<dbReference type="Proteomes" id="UP000253831">
    <property type="component" value="Unassembled WGS sequence"/>
</dbReference>
<keyword evidence="8" id="KW-0067">ATP-binding</keyword>
<keyword evidence="5" id="KW-0479">Metal-binding</keyword>
<dbReference type="Pfam" id="PF00224">
    <property type="entry name" value="PK"/>
    <property type="match status" value="2"/>
</dbReference>
<keyword evidence="12" id="KW-0175">Coiled coil</keyword>
<dbReference type="GO" id="GO:0016301">
    <property type="term" value="F:kinase activity"/>
    <property type="evidence" value="ECO:0007669"/>
    <property type="project" value="UniProtKB-KW"/>
</dbReference>
<proteinExistence type="inferred from homology"/>
<dbReference type="UniPathway" id="UPA00109">
    <property type="reaction ID" value="UER00188"/>
</dbReference>
<evidence type="ECO:0000256" key="5">
    <source>
        <dbReference type="ARBA" id="ARBA00022723"/>
    </source>
</evidence>
<reference evidence="14 15" key="1">
    <citation type="submission" date="2018-05" db="EMBL/GenBank/DDBJ databases">
        <title>Integrated omic analyses show evidence that a Ca. Accumulibacter phosphatis strain performs denitrification under micro-aerobic conditions.</title>
        <authorList>
            <person name="Camejo P.Y."/>
            <person name="Katherine M.D."/>
            <person name="Daniel N.R."/>
        </authorList>
    </citation>
    <scope>NUCLEOTIDE SEQUENCE [LARGE SCALE GENOMIC DNA]</scope>
    <source>
        <strain evidence="14">UW-LDO-IC</strain>
    </source>
</reference>
<evidence type="ECO:0000256" key="6">
    <source>
        <dbReference type="ARBA" id="ARBA00022741"/>
    </source>
</evidence>
<keyword evidence="9" id="KW-0460">Magnesium</keyword>
<evidence type="ECO:0000256" key="9">
    <source>
        <dbReference type="ARBA" id="ARBA00022842"/>
    </source>
</evidence>
<dbReference type="GO" id="GO:0000287">
    <property type="term" value="F:magnesium ion binding"/>
    <property type="evidence" value="ECO:0007669"/>
    <property type="project" value="InterPro"/>
</dbReference>
<evidence type="ECO:0000256" key="8">
    <source>
        <dbReference type="ARBA" id="ARBA00022840"/>
    </source>
</evidence>
<dbReference type="GO" id="GO:0030955">
    <property type="term" value="F:potassium ion binding"/>
    <property type="evidence" value="ECO:0007669"/>
    <property type="project" value="InterPro"/>
</dbReference>
<dbReference type="InterPro" id="IPR040442">
    <property type="entry name" value="Pyrv_kinase-like_dom_sf"/>
</dbReference>
<dbReference type="PANTHER" id="PTHR11817">
    <property type="entry name" value="PYRUVATE KINASE"/>
    <property type="match status" value="1"/>
</dbReference>
<evidence type="ECO:0000256" key="10">
    <source>
        <dbReference type="ARBA" id="ARBA00023152"/>
    </source>
</evidence>
<dbReference type="EMBL" id="QPGA01000025">
    <property type="protein sequence ID" value="RDE50135.1"/>
    <property type="molecule type" value="Genomic_DNA"/>
</dbReference>
<organism evidence="14 15">
    <name type="scientific">Candidatus Accumulibacter meliphilus</name>
    <dbReference type="NCBI Taxonomy" id="2211374"/>
    <lineage>
        <taxon>Bacteria</taxon>
        <taxon>Pseudomonadati</taxon>
        <taxon>Pseudomonadota</taxon>
        <taxon>Betaproteobacteria</taxon>
        <taxon>Candidatus Accumulibacter</taxon>
    </lineage>
</organism>
<dbReference type="InterPro" id="IPR015793">
    <property type="entry name" value="Pyrv_Knase_brl"/>
</dbReference>
<evidence type="ECO:0000256" key="4">
    <source>
        <dbReference type="ARBA" id="ARBA00022679"/>
    </source>
</evidence>
<evidence type="ECO:0000256" key="12">
    <source>
        <dbReference type="SAM" id="Coils"/>
    </source>
</evidence>
<dbReference type="AlphaFoldDB" id="A0A369XL48"/>
<evidence type="ECO:0000256" key="11">
    <source>
        <dbReference type="ARBA" id="ARBA00023317"/>
    </source>
</evidence>
<protein>
    <recommendedName>
        <fullName evidence="3">pyruvate kinase</fullName>
        <ecNumber evidence="3">2.7.1.40</ecNumber>
    </recommendedName>
</protein>
<dbReference type="GO" id="GO:0005524">
    <property type="term" value="F:ATP binding"/>
    <property type="evidence" value="ECO:0007669"/>
    <property type="project" value="UniProtKB-KW"/>
</dbReference>
<keyword evidence="7 14" id="KW-0418">Kinase</keyword>
<evidence type="ECO:0000256" key="2">
    <source>
        <dbReference type="ARBA" id="ARBA00008663"/>
    </source>
</evidence>
<dbReference type="SUPFAM" id="SSF50800">
    <property type="entry name" value="PK beta-barrel domain-like"/>
    <property type="match status" value="1"/>
</dbReference>
<dbReference type="SUPFAM" id="SSF51621">
    <property type="entry name" value="Phosphoenolpyruvate/pyruvate domain"/>
    <property type="match status" value="1"/>
</dbReference>
<name>A0A369XL48_9PROT</name>
<feature type="domain" description="Pyruvate kinase barrel" evidence="13">
    <location>
        <begin position="368"/>
        <end position="584"/>
    </location>
</feature>
<evidence type="ECO:0000256" key="7">
    <source>
        <dbReference type="ARBA" id="ARBA00022777"/>
    </source>
</evidence>
<dbReference type="InterPro" id="IPR015806">
    <property type="entry name" value="Pyrv_Knase_insert_dom_sf"/>
</dbReference>
<dbReference type="EC" id="2.7.1.40" evidence="3"/>